<organism evidence="1 2">
    <name type="scientific">Puccinia sorghi</name>
    <dbReference type="NCBI Taxonomy" id="27349"/>
    <lineage>
        <taxon>Eukaryota</taxon>
        <taxon>Fungi</taxon>
        <taxon>Dikarya</taxon>
        <taxon>Basidiomycota</taxon>
        <taxon>Pucciniomycotina</taxon>
        <taxon>Pucciniomycetes</taxon>
        <taxon>Pucciniales</taxon>
        <taxon>Pucciniaceae</taxon>
        <taxon>Puccinia</taxon>
    </lineage>
</organism>
<evidence type="ECO:0000313" key="1">
    <source>
        <dbReference type="EMBL" id="KNZ50769.1"/>
    </source>
</evidence>
<dbReference type="EMBL" id="LAVV01009333">
    <property type="protein sequence ID" value="KNZ50769.1"/>
    <property type="molecule type" value="Genomic_DNA"/>
</dbReference>
<proteinExistence type="predicted"/>
<keyword evidence="2" id="KW-1185">Reference proteome</keyword>
<feature type="non-terminal residue" evidence="1">
    <location>
        <position position="1"/>
    </location>
</feature>
<dbReference type="AlphaFoldDB" id="A0A0L6UQG1"/>
<evidence type="ECO:0000313" key="2">
    <source>
        <dbReference type="Proteomes" id="UP000037035"/>
    </source>
</evidence>
<sequence length="72" mass="8417">AIIKRLFKEVDSHTNLNIMYYIGCSLDKFIESVSYSIHSLSRIPLRYATRNHRLKALFSTFHNMIGLENLSK</sequence>
<protein>
    <submittedName>
        <fullName evidence="1">Uncharacterized protein</fullName>
    </submittedName>
</protein>
<comment type="caution">
    <text evidence="1">The sequence shown here is derived from an EMBL/GenBank/DDBJ whole genome shotgun (WGS) entry which is preliminary data.</text>
</comment>
<gene>
    <name evidence="1" type="ORF">VP01_4248g1</name>
</gene>
<reference evidence="1 2" key="1">
    <citation type="submission" date="2015-08" db="EMBL/GenBank/DDBJ databases">
        <title>Next Generation Sequencing and Analysis of the Genome of Puccinia sorghi L Schw, the Causal Agent of Maize Common Rust.</title>
        <authorList>
            <person name="Rochi L."/>
            <person name="Burguener G."/>
            <person name="Darino M."/>
            <person name="Turjanski A."/>
            <person name="Kreff E."/>
            <person name="Dieguez M.J."/>
            <person name="Sacco F."/>
        </authorList>
    </citation>
    <scope>NUCLEOTIDE SEQUENCE [LARGE SCALE GENOMIC DNA]</scope>
    <source>
        <strain evidence="1 2">RO10H11247</strain>
    </source>
</reference>
<accession>A0A0L6UQG1</accession>
<dbReference type="Proteomes" id="UP000037035">
    <property type="component" value="Unassembled WGS sequence"/>
</dbReference>
<name>A0A0L6UQG1_9BASI</name>
<dbReference type="VEuPathDB" id="FungiDB:VP01_4248g1"/>